<evidence type="ECO:0000313" key="2">
    <source>
        <dbReference type="EMBL" id="GGP05021.1"/>
    </source>
</evidence>
<dbReference type="Gene3D" id="2.40.160.60">
    <property type="entry name" value="Outer membrane protein transport protein (OMPP1/FadL/TodX)"/>
    <property type="match status" value="1"/>
</dbReference>
<sequence>MINKISLLAFLSIGAIYYAQDASVIKNTAEVYSGSNFGGTAKFNSMAGSMGALGGDLSAITVNPAGTGVFITGDVSATLAVQGNKNNSNLFGNSFESSYNNTNLGQAGGVVSFETQNNSPWKFVNLAFNYSTKNIEDYVQTPGNSNIKDAVQYSDSNGNTVDDFLVYNGHAYDRTGTVSNLNVSLGGNYDNRIYLGAGLNFKSAELDQSDFFQLQLQNLGEYAYYNKQYTPYREASNGFSASVGVIGKLNNNIRLGAAIESPTFWNLTRTYVEYGFNTNNSVVSEVFDETRKLTTPMKLTLSGALVASKNFAVNVDYTLGLTKPKYKVQGPAEDQLNDYFSSDYKNISDLRIGAEYRLGGFRLRGGYGIEGNPFDTGSLQSFNSAGTSGSNSYNSLFIGKRQTLAGGLGYDFKSFYVDAGVQSITATYDNPFFGGDYAVTIDNGFSVTDGDGINNSTSIVSEVKNTRTNFFVTVGWKF</sequence>
<feature type="chain" id="PRO_5046890780" evidence="1">
    <location>
        <begin position="22"/>
        <end position="478"/>
    </location>
</feature>
<dbReference type="RefSeq" id="WP_188617934.1">
    <property type="nucleotide sequence ID" value="NZ_BMLV01000004.1"/>
</dbReference>
<keyword evidence="3" id="KW-1185">Reference proteome</keyword>
<reference evidence="3" key="1">
    <citation type="journal article" date="2019" name="Int. J. Syst. Evol. Microbiol.">
        <title>The Global Catalogue of Microorganisms (GCM) 10K type strain sequencing project: providing services to taxonomists for standard genome sequencing and annotation.</title>
        <authorList>
            <consortium name="The Broad Institute Genomics Platform"/>
            <consortium name="The Broad Institute Genome Sequencing Center for Infectious Disease"/>
            <person name="Wu L."/>
            <person name="Ma J."/>
        </authorList>
    </citation>
    <scope>NUCLEOTIDE SEQUENCE [LARGE SCALE GENOMIC DNA]</scope>
    <source>
        <strain evidence="3">CGMCC 1.7656</strain>
    </source>
</reference>
<accession>A0ABQ2NKB6</accession>
<comment type="caution">
    <text evidence="2">The sequence shown here is derived from an EMBL/GenBank/DDBJ whole genome shotgun (WGS) entry which is preliminary data.</text>
</comment>
<name>A0ABQ2NKB6_9FLAO</name>
<gene>
    <name evidence="2" type="ORF">GCM10010992_19560</name>
</gene>
<feature type="signal peptide" evidence="1">
    <location>
        <begin position="1"/>
        <end position="21"/>
    </location>
</feature>
<evidence type="ECO:0000256" key="1">
    <source>
        <dbReference type="SAM" id="SignalP"/>
    </source>
</evidence>
<dbReference type="EMBL" id="BMLV01000004">
    <property type="protein sequence ID" value="GGP05021.1"/>
    <property type="molecule type" value="Genomic_DNA"/>
</dbReference>
<dbReference type="SUPFAM" id="SSF56935">
    <property type="entry name" value="Porins"/>
    <property type="match status" value="1"/>
</dbReference>
<protein>
    <submittedName>
        <fullName evidence="2">Transporter</fullName>
    </submittedName>
</protein>
<proteinExistence type="predicted"/>
<dbReference type="Proteomes" id="UP000620064">
    <property type="component" value="Unassembled WGS sequence"/>
</dbReference>
<evidence type="ECO:0000313" key="3">
    <source>
        <dbReference type="Proteomes" id="UP000620064"/>
    </source>
</evidence>
<keyword evidence="1" id="KW-0732">Signal</keyword>
<organism evidence="2 3">
    <name type="scientific">Cloacibacterium rupense</name>
    <dbReference type="NCBI Taxonomy" id="517423"/>
    <lineage>
        <taxon>Bacteria</taxon>
        <taxon>Pseudomonadati</taxon>
        <taxon>Bacteroidota</taxon>
        <taxon>Flavobacteriia</taxon>
        <taxon>Flavobacteriales</taxon>
        <taxon>Weeksellaceae</taxon>
    </lineage>
</organism>